<dbReference type="InterPro" id="IPR039448">
    <property type="entry name" value="Beta_helix"/>
</dbReference>
<gene>
    <name evidence="4" type="ORF">H1D24_38255</name>
</gene>
<sequence length="537" mass="54025">MVTKPTRGQHGWDTALNAALDDLQSQITTNLSAEVFNVLTYGAVGNGASDDTAAIQAALNAATNAGGGTVFLSAGRTYCVTDYLVPKDNTVVWAYGATVKAIGNKGILRNFGSAESFTVYNGPSNITIAGGTWDGNASDGVTGTVTNTVNVFTFGHARNITVRDAKVTNVSSAHAMDVNACDTVRILNCRFEGFRDNTGDASRPWSEAIQIDWAITDSGIVGANDNTPCKNILVQGCSFGAGTRLPAFGRAVGSHTSVNGAWADGIQVLGNRIEGTAQEGVRAYAWKNAVIADNVISGTGLTGIMITGPDPAVAGYNMPCQYVTVQGNVVAGPASASANAIRVSGFSAAQPTGVHIADNTVTGGTATGIFVSQASNPTVASNQAISPGTSGIYVISCVAPLVTGNKTVSAGGTAIGVDTCTGGHASGNFVQGGSSHGILIAGGSDISATGNRVWGVTSSGIRATSTSLRPRITANTVLRNGVSALGIEVTASATGGMVIGNDLSGSSWPGGTALSLPGTPATDWAGGTTNPGNNLVS</sequence>
<dbReference type="SUPFAM" id="SSF51126">
    <property type="entry name" value="Pectin lyase-like"/>
    <property type="match status" value="2"/>
</dbReference>
<evidence type="ECO:0000259" key="2">
    <source>
        <dbReference type="Pfam" id="PF12708"/>
    </source>
</evidence>
<dbReference type="InterPro" id="IPR006626">
    <property type="entry name" value="PbH1"/>
</dbReference>
<dbReference type="AlphaFoldDB" id="A0A7W0ID84"/>
<comment type="caution">
    <text evidence="4">The sequence shown here is derived from an EMBL/GenBank/DDBJ whole genome shotgun (WGS) entry which is preliminary data.</text>
</comment>
<accession>A0A7W0ID84</accession>
<feature type="domain" description="Rhamnogalacturonase A/B/Epimerase-like pectate lyase" evidence="2">
    <location>
        <begin position="36"/>
        <end position="197"/>
    </location>
</feature>
<evidence type="ECO:0000256" key="1">
    <source>
        <dbReference type="SAM" id="MobiDB-lite"/>
    </source>
</evidence>
<feature type="domain" description="Right handed beta helix" evidence="3">
    <location>
        <begin position="367"/>
        <end position="506"/>
    </location>
</feature>
<dbReference type="InterPro" id="IPR011050">
    <property type="entry name" value="Pectin_lyase_fold/virulence"/>
</dbReference>
<dbReference type="InterPro" id="IPR024535">
    <property type="entry name" value="RHGA/B-epi-like_pectate_lyase"/>
</dbReference>
<protein>
    <submittedName>
        <fullName evidence="4">Right-handed parallel beta-helix repeat-containing protein</fullName>
    </submittedName>
</protein>
<organism evidence="4 5">
    <name type="scientific">Streptomyces himalayensis subsp. himalayensis</name>
    <dbReference type="NCBI Taxonomy" id="2756131"/>
    <lineage>
        <taxon>Bacteria</taxon>
        <taxon>Bacillati</taxon>
        <taxon>Actinomycetota</taxon>
        <taxon>Actinomycetes</taxon>
        <taxon>Kitasatosporales</taxon>
        <taxon>Streptomycetaceae</taxon>
        <taxon>Streptomyces</taxon>
        <taxon>Streptomyces himalayensis</taxon>
    </lineage>
</organism>
<dbReference type="Proteomes" id="UP000545761">
    <property type="component" value="Unassembled WGS sequence"/>
</dbReference>
<feature type="region of interest" description="Disordered" evidence="1">
    <location>
        <begin position="510"/>
        <end position="537"/>
    </location>
</feature>
<feature type="compositionally biased region" description="Polar residues" evidence="1">
    <location>
        <begin position="527"/>
        <end position="537"/>
    </location>
</feature>
<dbReference type="Gene3D" id="2.160.20.10">
    <property type="entry name" value="Single-stranded right-handed beta-helix, Pectin lyase-like"/>
    <property type="match status" value="2"/>
</dbReference>
<name>A0A7W0ID84_9ACTN</name>
<evidence type="ECO:0000259" key="3">
    <source>
        <dbReference type="Pfam" id="PF13229"/>
    </source>
</evidence>
<dbReference type="Pfam" id="PF12708">
    <property type="entry name" value="Pect-lyase_RHGA_epim"/>
    <property type="match status" value="1"/>
</dbReference>
<dbReference type="RefSeq" id="WP_181662357.1">
    <property type="nucleotide sequence ID" value="NZ_JACEHE010000046.1"/>
</dbReference>
<reference evidence="4 5" key="1">
    <citation type="submission" date="2020-07" db="EMBL/GenBank/DDBJ databases">
        <title>Streptomyces isolated from Indian soil.</title>
        <authorList>
            <person name="Mandal S."/>
            <person name="Maiti P.K."/>
        </authorList>
    </citation>
    <scope>NUCLEOTIDE SEQUENCE [LARGE SCALE GENOMIC DNA]</scope>
    <source>
        <strain evidence="4 5">PSKA28</strain>
    </source>
</reference>
<dbReference type="SMART" id="SM00710">
    <property type="entry name" value="PbH1"/>
    <property type="match status" value="11"/>
</dbReference>
<evidence type="ECO:0000313" key="5">
    <source>
        <dbReference type="Proteomes" id="UP000545761"/>
    </source>
</evidence>
<dbReference type="Pfam" id="PF13229">
    <property type="entry name" value="Beta_helix"/>
    <property type="match status" value="1"/>
</dbReference>
<dbReference type="InterPro" id="IPR012334">
    <property type="entry name" value="Pectin_lyas_fold"/>
</dbReference>
<proteinExistence type="predicted"/>
<evidence type="ECO:0000313" key="4">
    <source>
        <dbReference type="EMBL" id="MBA2951438.1"/>
    </source>
</evidence>
<dbReference type="EMBL" id="JACEHE010000046">
    <property type="protein sequence ID" value="MBA2951438.1"/>
    <property type="molecule type" value="Genomic_DNA"/>
</dbReference>